<dbReference type="RefSeq" id="WP_095043270.1">
    <property type="nucleotide sequence ID" value="NZ_LN890655.1"/>
</dbReference>
<keyword evidence="1 4" id="KW-0489">Methyltransferase</keyword>
<dbReference type="KEGG" id="pbf:CFX0092_A1956"/>
<dbReference type="SUPFAM" id="SSF53335">
    <property type="entry name" value="S-adenosyl-L-methionine-dependent methyltransferases"/>
    <property type="match status" value="1"/>
</dbReference>
<dbReference type="UniPathway" id="UPA00079">
    <property type="reaction ID" value="UER00169"/>
</dbReference>
<keyword evidence="5" id="KW-0830">Ubiquinone</keyword>
<comment type="similarity">
    <text evidence="4">Belongs to the class I-like SAM-binding methyltransferase superfamily. MenG/UbiE family.</text>
</comment>
<evidence type="ECO:0000256" key="4">
    <source>
        <dbReference type="HAMAP-Rule" id="MF_01813"/>
    </source>
</evidence>
<keyword evidence="3 4" id="KW-0949">S-adenosyl-L-methionine</keyword>
<accession>A0A160T2F2</accession>
<dbReference type="Gene3D" id="3.40.50.150">
    <property type="entry name" value="Vaccinia Virus protein VP39"/>
    <property type="match status" value="1"/>
</dbReference>
<evidence type="ECO:0000256" key="1">
    <source>
        <dbReference type="ARBA" id="ARBA00022603"/>
    </source>
</evidence>
<name>A0A160T2F2_9CHLR</name>
<dbReference type="GO" id="GO:0032259">
    <property type="term" value="P:methylation"/>
    <property type="evidence" value="ECO:0007669"/>
    <property type="project" value="UniProtKB-KW"/>
</dbReference>
<keyword evidence="6" id="KW-1185">Reference proteome</keyword>
<dbReference type="InterPro" id="IPR004033">
    <property type="entry name" value="UbiE/COQ5_MeTrFase"/>
</dbReference>
<dbReference type="EC" id="2.1.1.163" evidence="4"/>
<dbReference type="EMBL" id="LN890655">
    <property type="protein sequence ID" value="CUS03834.2"/>
    <property type="molecule type" value="Genomic_DNA"/>
</dbReference>
<gene>
    <name evidence="5" type="primary">ubiE</name>
    <name evidence="4" type="synonym">menG</name>
    <name evidence="5" type="ORF">CFX0092_A1956</name>
</gene>
<dbReference type="NCBIfam" id="TIGR01934">
    <property type="entry name" value="MenG_MenH_UbiE"/>
    <property type="match status" value="1"/>
</dbReference>
<dbReference type="InterPro" id="IPR029063">
    <property type="entry name" value="SAM-dependent_MTases_sf"/>
</dbReference>
<evidence type="ECO:0000256" key="2">
    <source>
        <dbReference type="ARBA" id="ARBA00022679"/>
    </source>
</evidence>
<feature type="binding site" evidence="4">
    <location>
        <position position="82"/>
    </location>
    <ligand>
        <name>S-adenosyl-L-methionine</name>
        <dbReference type="ChEBI" id="CHEBI:59789"/>
    </ligand>
</feature>
<dbReference type="CDD" id="cd02440">
    <property type="entry name" value="AdoMet_MTases"/>
    <property type="match status" value="1"/>
</dbReference>
<dbReference type="GO" id="GO:0043770">
    <property type="term" value="F:demethylmenaquinone methyltransferase activity"/>
    <property type="evidence" value="ECO:0007669"/>
    <property type="project" value="UniProtKB-UniRule"/>
</dbReference>
<comment type="caution">
    <text evidence="4">Lacks conserved residue(s) required for the propagation of feature annotation.</text>
</comment>
<evidence type="ECO:0000313" key="5">
    <source>
        <dbReference type="EMBL" id="CUS03834.2"/>
    </source>
</evidence>
<dbReference type="GO" id="GO:0009234">
    <property type="term" value="P:menaquinone biosynthetic process"/>
    <property type="evidence" value="ECO:0007669"/>
    <property type="project" value="UniProtKB-UniRule"/>
</dbReference>
<comment type="function">
    <text evidence="4">Methyltransferase required for the conversion of demethylmenaquinol (DMKH2) to menaquinol (MKH2).</text>
</comment>
<reference evidence="5" key="1">
    <citation type="submission" date="2016-01" db="EMBL/GenBank/DDBJ databases">
        <authorList>
            <person name="Mcilroy J.S."/>
            <person name="Karst M S."/>
            <person name="Albertsen M."/>
        </authorList>
    </citation>
    <scope>NUCLEOTIDE SEQUENCE</scope>
    <source>
        <strain evidence="5">Cfx-K</strain>
    </source>
</reference>
<dbReference type="OrthoDB" id="9808140at2"/>
<dbReference type="AlphaFoldDB" id="A0A160T2F2"/>
<dbReference type="PANTHER" id="PTHR43591:SF24">
    <property type="entry name" value="2-METHOXY-6-POLYPRENYL-1,4-BENZOQUINOL METHYLASE, MITOCHONDRIAL"/>
    <property type="match status" value="1"/>
</dbReference>
<keyword evidence="2 4" id="KW-0808">Transferase</keyword>
<comment type="pathway">
    <text evidence="4">Quinol/quinone metabolism; menaquinone biosynthesis; menaquinol from 1,4-dihydroxy-2-naphthoate: step 2/2.</text>
</comment>
<keyword evidence="4" id="KW-0474">Menaquinone biosynthesis</keyword>
<protein>
    <recommendedName>
        <fullName evidence="4">Demethylmenaquinone methyltransferase</fullName>
        <ecNumber evidence="4">2.1.1.163</ecNumber>
    </recommendedName>
</protein>
<feature type="binding site" evidence="4">
    <location>
        <position position="62"/>
    </location>
    <ligand>
        <name>S-adenosyl-L-methionine</name>
        <dbReference type="ChEBI" id="CHEBI:59789"/>
    </ligand>
</feature>
<sequence>MAHLQGQERADYVQDMFARIAGRYDTMNRLMTFGQDVRWRRAVIRKANLPAGGRLLDIATGTGDIADEGRRQVPGLSAIGGDFTIEMMQAGKRLPGREFIRWTAADTLRLPFADATFDAVTSGFLMRNVIDVAGALREQARVTRPGGRVVILESSPPKDNLLKPFIKIHLNHVIPTLGRLVAGESDAYRYLPDSTQAFQGPEQLAEAMRAAGLANVSYQLFMFGTIGIHVGTKRKN</sequence>
<dbReference type="Proteomes" id="UP000215027">
    <property type="component" value="Chromosome I"/>
</dbReference>
<proteinExistence type="inferred from homology"/>
<dbReference type="PROSITE" id="PS01184">
    <property type="entry name" value="UBIE_2"/>
    <property type="match status" value="1"/>
</dbReference>
<feature type="binding site" evidence="4">
    <location>
        <begin position="106"/>
        <end position="107"/>
    </location>
    <ligand>
        <name>S-adenosyl-L-methionine</name>
        <dbReference type="ChEBI" id="CHEBI:59789"/>
    </ligand>
</feature>
<evidence type="ECO:0000256" key="3">
    <source>
        <dbReference type="ARBA" id="ARBA00022691"/>
    </source>
</evidence>
<dbReference type="PROSITE" id="PS51608">
    <property type="entry name" value="SAM_MT_UBIE"/>
    <property type="match status" value="1"/>
</dbReference>
<organism evidence="5 6">
    <name type="scientific">Candidatus Promineifilum breve</name>
    <dbReference type="NCBI Taxonomy" id="1806508"/>
    <lineage>
        <taxon>Bacteria</taxon>
        <taxon>Bacillati</taxon>
        <taxon>Chloroflexota</taxon>
        <taxon>Ardenticatenia</taxon>
        <taxon>Candidatus Promineifilales</taxon>
        <taxon>Candidatus Promineifilaceae</taxon>
        <taxon>Candidatus Promineifilum</taxon>
    </lineage>
</organism>
<dbReference type="Pfam" id="PF01209">
    <property type="entry name" value="Ubie_methyltran"/>
    <property type="match status" value="1"/>
</dbReference>
<dbReference type="PANTHER" id="PTHR43591">
    <property type="entry name" value="METHYLTRANSFERASE"/>
    <property type="match status" value="1"/>
</dbReference>
<evidence type="ECO:0000313" key="6">
    <source>
        <dbReference type="Proteomes" id="UP000215027"/>
    </source>
</evidence>
<dbReference type="HAMAP" id="MF_01813">
    <property type="entry name" value="MenG_UbiE_methyltr"/>
    <property type="match status" value="1"/>
</dbReference>
<dbReference type="InterPro" id="IPR023576">
    <property type="entry name" value="UbiE/COQ5_MeTrFase_CS"/>
</dbReference>
<comment type="catalytic activity">
    <reaction evidence="4">
        <text>a 2-demethylmenaquinol + S-adenosyl-L-methionine = a menaquinol + S-adenosyl-L-homocysteine + H(+)</text>
        <dbReference type="Rhea" id="RHEA:42640"/>
        <dbReference type="Rhea" id="RHEA-COMP:9539"/>
        <dbReference type="Rhea" id="RHEA-COMP:9563"/>
        <dbReference type="ChEBI" id="CHEBI:15378"/>
        <dbReference type="ChEBI" id="CHEBI:18151"/>
        <dbReference type="ChEBI" id="CHEBI:55437"/>
        <dbReference type="ChEBI" id="CHEBI:57856"/>
        <dbReference type="ChEBI" id="CHEBI:59789"/>
        <dbReference type="EC" id="2.1.1.163"/>
    </reaction>
</comment>